<organism evidence="1">
    <name type="scientific">Anguilla anguilla</name>
    <name type="common">European freshwater eel</name>
    <name type="synonym">Muraena anguilla</name>
    <dbReference type="NCBI Taxonomy" id="7936"/>
    <lineage>
        <taxon>Eukaryota</taxon>
        <taxon>Metazoa</taxon>
        <taxon>Chordata</taxon>
        <taxon>Craniata</taxon>
        <taxon>Vertebrata</taxon>
        <taxon>Euteleostomi</taxon>
        <taxon>Actinopterygii</taxon>
        <taxon>Neopterygii</taxon>
        <taxon>Teleostei</taxon>
        <taxon>Anguilliformes</taxon>
        <taxon>Anguillidae</taxon>
        <taxon>Anguilla</taxon>
    </lineage>
</organism>
<evidence type="ECO:0000313" key="1">
    <source>
        <dbReference type="EMBL" id="JAH40458.1"/>
    </source>
</evidence>
<accession>A0A0E9SIX9</accession>
<reference evidence="1" key="1">
    <citation type="submission" date="2014-11" db="EMBL/GenBank/DDBJ databases">
        <authorList>
            <person name="Amaro Gonzalez C."/>
        </authorList>
    </citation>
    <scope>NUCLEOTIDE SEQUENCE</scope>
</reference>
<name>A0A0E9SIX9_ANGAN</name>
<sequence>MTGRNLDKSFHWRK</sequence>
<dbReference type="EMBL" id="GBXM01068119">
    <property type="protein sequence ID" value="JAH40458.1"/>
    <property type="molecule type" value="Transcribed_RNA"/>
</dbReference>
<reference evidence="1" key="2">
    <citation type="journal article" date="2015" name="Fish Shellfish Immunol.">
        <title>Early steps in the European eel (Anguilla anguilla)-Vibrio vulnificus interaction in the gills: Role of the RtxA13 toxin.</title>
        <authorList>
            <person name="Callol A."/>
            <person name="Pajuelo D."/>
            <person name="Ebbesson L."/>
            <person name="Teles M."/>
            <person name="MacKenzie S."/>
            <person name="Amaro C."/>
        </authorList>
    </citation>
    <scope>NUCLEOTIDE SEQUENCE</scope>
</reference>
<proteinExistence type="predicted"/>
<protein>
    <submittedName>
        <fullName evidence="1">Uncharacterized protein</fullName>
    </submittedName>
</protein>